<reference evidence="3" key="1">
    <citation type="submission" date="2021-05" db="EMBL/GenBank/DDBJ databases">
        <authorList>
            <person name="Alioto T."/>
            <person name="Alioto T."/>
            <person name="Gomez Garrido J."/>
        </authorList>
    </citation>
    <scope>NUCLEOTIDE SEQUENCE</scope>
</reference>
<feature type="chain" id="PRO_5035638548" description="FP protein C-terminal domain-containing protein" evidence="1">
    <location>
        <begin position="19"/>
        <end position="211"/>
    </location>
</feature>
<accession>A0A8D8LPH8</accession>
<proteinExistence type="predicted"/>
<sequence length="211" mass="25085">MARLWLFLTLFLVSSVYSLKELELEDIVEKEYTTRSVDYDDETEQQARFSNIIVTGWPEEKGRQENTMAVVYRIGRRLKFNRPLDDVLGARRVNLRLRDPNVPRPIVIRLRSPIKRGQWCFAYNTGDHFKQKWYLNEHLSQHNQKLLRDTKKWAKQHGWKYVWTRDCIVRIKKGDGAGAEYQIKQREDLDKLLVLEVNAHSNQTQPLSNDK</sequence>
<evidence type="ECO:0000259" key="2">
    <source>
        <dbReference type="Pfam" id="PF25298"/>
    </source>
</evidence>
<evidence type="ECO:0000313" key="3">
    <source>
        <dbReference type="EMBL" id="CAG6614330.1"/>
    </source>
</evidence>
<feature type="signal peptide" evidence="1">
    <location>
        <begin position="1"/>
        <end position="18"/>
    </location>
</feature>
<organism evidence="3">
    <name type="scientific">Cacopsylla melanoneura</name>
    <dbReference type="NCBI Taxonomy" id="428564"/>
    <lineage>
        <taxon>Eukaryota</taxon>
        <taxon>Metazoa</taxon>
        <taxon>Ecdysozoa</taxon>
        <taxon>Arthropoda</taxon>
        <taxon>Hexapoda</taxon>
        <taxon>Insecta</taxon>
        <taxon>Pterygota</taxon>
        <taxon>Neoptera</taxon>
        <taxon>Paraneoptera</taxon>
        <taxon>Hemiptera</taxon>
        <taxon>Sternorrhyncha</taxon>
        <taxon>Psylloidea</taxon>
        <taxon>Psyllidae</taxon>
        <taxon>Psyllinae</taxon>
        <taxon>Cacopsylla</taxon>
    </lineage>
</organism>
<dbReference type="Pfam" id="PF25298">
    <property type="entry name" value="Baculo_FP_2nd"/>
    <property type="match status" value="1"/>
</dbReference>
<name>A0A8D8LPH8_9HEMI</name>
<dbReference type="AlphaFoldDB" id="A0A8D8LPH8"/>
<keyword evidence="1" id="KW-0732">Signal</keyword>
<feature type="domain" description="FP protein C-terminal" evidence="2">
    <location>
        <begin position="140"/>
        <end position="193"/>
    </location>
</feature>
<evidence type="ECO:0000256" key="1">
    <source>
        <dbReference type="SAM" id="SignalP"/>
    </source>
</evidence>
<dbReference type="EMBL" id="HBUF01567618">
    <property type="protein sequence ID" value="CAG6765213.1"/>
    <property type="molecule type" value="Transcribed_RNA"/>
</dbReference>
<dbReference type="EMBL" id="HBUF01029926">
    <property type="protein sequence ID" value="CAG6614330.1"/>
    <property type="molecule type" value="Transcribed_RNA"/>
</dbReference>
<dbReference type="InterPro" id="IPR057251">
    <property type="entry name" value="FP_C"/>
</dbReference>
<protein>
    <recommendedName>
        <fullName evidence="2">FP protein C-terminal domain-containing protein</fullName>
    </recommendedName>
</protein>